<dbReference type="Proteomes" id="UP001237642">
    <property type="component" value="Unassembled WGS sequence"/>
</dbReference>
<dbReference type="AlphaFoldDB" id="A0AAD8M3F5"/>
<evidence type="ECO:0000313" key="5">
    <source>
        <dbReference type="Proteomes" id="UP001237642"/>
    </source>
</evidence>
<organism evidence="4 5">
    <name type="scientific">Heracleum sosnowskyi</name>
    <dbReference type="NCBI Taxonomy" id="360622"/>
    <lineage>
        <taxon>Eukaryota</taxon>
        <taxon>Viridiplantae</taxon>
        <taxon>Streptophyta</taxon>
        <taxon>Embryophyta</taxon>
        <taxon>Tracheophyta</taxon>
        <taxon>Spermatophyta</taxon>
        <taxon>Magnoliopsida</taxon>
        <taxon>eudicotyledons</taxon>
        <taxon>Gunneridae</taxon>
        <taxon>Pentapetalae</taxon>
        <taxon>asterids</taxon>
        <taxon>campanulids</taxon>
        <taxon>Apiales</taxon>
        <taxon>Apiaceae</taxon>
        <taxon>Apioideae</taxon>
        <taxon>apioid superclade</taxon>
        <taxon>Tordylieae</taxon>
        <taxon>Tordyliinae</taxon>
        <taxon>Heracleum</taxon>
    </lineage>
</organism>
<keyword evidence="3" id="KW-1133">Transmembrane helix</keyword>
<feature type="coiled-coil region" evidence="1">
    <location>
        <begin position="114"/>
        <end position="146"/>
    </location>
</feature>
<name>A0AAD8M3F5_9APIA</name>
<evidence type="ECO:0000256" key="3">
    <source>
        <dbReference type="SAM" id="Phobius"/>
    </source>
</evidence>
<reference evidence="4" key="1">
    <citation type="submission" date="2023-02" db="EMBL/GenBank/DDBJ databases">
        <title>Genome of toxic invasive species Heracleum sosnowskyi carries increased number of genes despite the absence of recent whole-genome duplications.</title>
        <authorList>
            <person name="Schelkunov M."/>
            <person name="Shtratnikova V."/>
            <person name="Makarenko M."/>
            <person name="Klepikova A."/>
            <person name="Omelchenko D."/>
            <person name="Novikova G."/>
            <person name="Obukhova E."/>
            <person name="Bogdanov V."/>
            <person name="Penin A."/>
            <person name="Logacheva M."/>
        </authorList>
    </citation>
    <scope>NUCLEOTIDE SEQUENCE</scope>
    <source>
        <strain evidence="4">Hsosn_3</strain>
        <tissue evidence="4">Leaf</tissue>
    </source>
</reference>
<proteinExistence type="predicted"/>
<dbReference type="PANTHER" id="PTHR36339:SF2">
    <property type="entry name" value="F23A5.5"/>
    <property type="match status" value="1"/>
</dbReference>
<keyword evidence="1" id="KW-0175">Coiled coil</keyword>
<dbReference type="EMBL" id="JAUIZM010000011">
    <property type="protein sequence ID" value="KAK1358157.1"/>
    <property type="molecule type" value="Genomic_DNA"/>
</dbReference>
<evidence type="ECO:0000256" key="1">
    <source>
        <dbReference type="SAM" id="Coils"/>
    </source>
</evidence>
<feature type="compositionally biased region" description="Low complexity" evidence="2">
    <location>
        <begin position="216"/>
        <end position="226"/>
    </location>
</feature>
<protein>
    <submittedName>
        <fullName evidence="4">Vicilin-like seed storage protein</fullName>
    </submittedName>
</protein>
<comment type="caution">
    <text evidence="4">The sequence shown here is derived from an EMBL/GenBank/DDBJ whole genome shotgun (WGS) entry which is preliminary data.</text>
</comment>
<accession>A0AAD8M3F5</accession>
<sequence length="247" mass="27186">MRRVFGGRDVLWGILSNRLRALPQSTKTRTYCNTVKPNNNSKNGGQPKINDDGSMSHYEAYKQLDNLDFMTAAKIAFSAPKKKFGLDFHLVQLFFVCLPSLAVYLTAQYARYEIRRMEGELEVKKKAEEEAKAKELLLKAAEEQESGSDPELREVKARLGKLEEAIKEIAVIGSKKQSDSTVTQKQDGEGTKQPAATAAVASNSAPEDQTKKETKQGSGQQEGSGSVAITDASLQNQEATQDKGPER</sequence>
<keyword evidence="3" id="KW-0812">Transmembrane</keyword>
<keyword evidence="3" id="KW-0472">Membrane</keyword>
<reference evidence="4" key="2">
    <citation type="submission" date="2023-05" db="EMBL/GenBank/DDBJ databases">
        <authorList>
            <person name="Schelkunov M.I."/>
        </authorList>
    </citation>
    <scope>NUCLEOTIDE SEQUENCE</scope>
    <source>
        <strain evidence="4">Hsosn_3</strain>
        <tissue evidence="4">Leaf</tissue>
    </source>
</reference>
<keyword evidence="5" id="KW-1185">Reference proteome</keyword>
<dbReference type="PANTHER" id="PTHR36339">
    <property type="entry name" value="F23A5.5"/>
    <property type="match status" value="1"/>
</dbReference>
<feature type="compositionally biased region" description="Low complexity" evidence="2">
    <location>
        <begin position="195"/>
        <end position="205"/>
    </location>
</feature>
<feature type="region of interest" description="Disordered" evidence="2">
    <location>
        <begin position="173"/>
        <end position="247"/>
    </location>
</feature>
<feature type="transmembrane region" description="Helical" evidence="3">
    <location>
        <begin position="88"/>
        <end position="107"/>
    </location>
</feature>
<feature type="compositionally biased region" description="Polar residues" evidence="2">
    <location>
        <begin position="32"/>
        <end position="44"/>
    </location>
</feature>
<evidence type="ECO:0000313" key="4">
    <source>
        <dbReference type="EMBL" id="KAK1358157.1"/>
    </source>
</evidence>
<evidence type="ECO:0000256" key="2">
    <source>
        <dbReference type="SAM" id="MobiDB-lite"/>
    </source>
</evidence>
<gene>
    <name evidence="4" type="ORF">POM88_051413</name>
</gene>
<feature type="region of interest" description="Disordered" evidence="2">
    <location>
        <begin position="32"/>
        <end position="52"/>
    </location>
</feature>